<dbReference type="Proteomes" id="UP001056937">
    <property type="component" value="Chromosome 1"/>
</dbReference>
<evidence type="ECO:0000313" key="1">
    <source>
        <dbReference type="EMBL" id="USI71627.1"/>
    </source>
</evidence>
<name>A0ABY4X453_9SPHN</name>
<reference evidence="1" key="1">
    <citation type="journal article" date="2022" name="Toxins">
        <title>Genomic Analysis of Sphingopyxis sp. USTB-05 for Biodegrading Cyanobacterial Hepatotoxins.</title>
        <authorList>
            <person name="Liu C."/>
            <person name="Xu Q."/>
            <person name="Zhao Z."/>
            <person name="Zhang H."/>
            <person name="Liu X."/>
            <person name="Yin C."/>
            <person name="Liu Y."/>
            <person name="Yan H."/>
        </authorList>
    </citation>
    <scope>NUCLEOTIDE SEQUENCE</scope>
    <source>
        <strain evidence="1">NBD5</strain>
    </source>
</reference>
<dbReference type="RefSeq" id="WP_252165440.1">
    <property type="nucleotide sequence ID" value="NZ_CP084930.1"/>
</dbReference>
<protein>
    <submittedName>
        <fullName evidence="1">Uncharacterized protein</fullName>
    </submittedName>
</protein>
<organism evidence="1 2">
    <name type="scientific">Sphingomonas morindae</name>
    <dbReference type="NCBI Taxonomy" id="1541170"/>
    <lineage>
        <taxon>Bacteria</taxon>
        <taxon>Pseudomonadati</taxon>
        <taxon>Pseudomonadota</taxon>
        <taxon>Alphaproteobacteria</taxon>
        <taxon>Sphingomonadales</taxon>
        <taxon>Sphingomonadaceae</taxon>
        <taxon>Sphingomonas</taxon>
    </lineage>
</organism>
<proteinExistence type="predicted"/>
<gene>
    <name evidence="1" type="ORF">LHA26_09790</name>
</gene>
<keyword evidence="2" id="KW-1185">Reference proteome</keyword>
<accession>A0ABY4X453</accession>
<sequence>MEIFRNRQWLVTDTMVERADGGWEYFFTIDRVFEINSHRGGRPQYDWPVHMAEKAWVDVDAFNEAFEKALRYQSAATGKPVDEEMLSLSLHAARQLETERSAYRARRSD</sequence>
<evidence type="ECO:0000313" key="2">
    <source>
        <dbReference type="Proteomes" id="UP001056937"/>
    </source>
</evidence>
<dbReference type="EMBL" id="CP084930">
    <property type="protein sequence ID" value="USI71627.1"/>
    <property type="molecule type" value="Genomic_DNA"/>
</dbReference>